<dbReference type="PANTHER" id="PTHR15818:SF2">
    <property type="entry name" value="G-PATCH DOMAIN AND KOW MOTIFS-CONTAINING PROTEIN"/>
    <property type="match status" value="1"/>
</dbReference>
<dbReference type="GO" id="GO:0000398">
    <property type="term" value="P:mRNA splicing, via spliceosome"/>
    <property type="evidence" value="ECO:0007669"/>
    <property type="project" value="InterPro"/>
</dbReference>
<evidence type="ECO:0000256" key="3">
    <source>
        <dbReference type="ARBA" id="ARBA00023242"/>
    </source>
</evidence>
<evidence type="ECO:0000256" key="4">
    <source>
        <dbReference type="SAM" id="MobiDB-lite"/>
    </source>
</evidence>
<reference evidence="6 7" key="1">
    <citation type="journal article" date="2019" name="Nat. Ecol. Evol.">
        <title>Megaphylogeny resolves global patterns of mushroom evolution.</title>
        <authorList>
            <person name="Varga T."/>
            <person name="Krizsan K."/>
            <person name="Foldi C."/>
            <person name="Dima B."/>
            <person name="Sanchez-Garcia M."/>
            <person name="Sanchez-Ramirez S."/>
            <person name="Szollosi G.J."/>
            <person name="Szarkandi J.G."/>
            <person name="Papp V."/>
            <person name="Albert L."/>
            <person name="Andreopoulos W."/>
            <person name="Angelini C."/>
            <person name="Antonin V."/>
            <person name="Barry K.W."/>
            <person name="Bougher N.L."/>
            <person name="Buchanan P."/>
            <person name="Buyck B."/>
            <person name="Bense V."/>
            <person name="Catcheside P."/>
            <person name="Chovatia M."/>
            <person name="Cooper J."/>
            <person name="Damon W."/>
            <person name="Desjardin D."/>
            <person name="Finy P."/>
            <person name="Geml J."/>
            <person name="Haridas S."/>
            <person name="Hughes K."/>
            <person name="Justo A."/>
            <person name="Karasinski D."/>
            <person name="Kautmanova I."/>
            <person name="Kiss B."/>
            <person name="Kocsube S."/>
            <person name="Kotiranta H."/>
            <person name="LaButti K.M."/>
            <person name="Lechner B.E."/>
            <person name="Liimatainen K."/>
            <person name="Lipzen A."/>
            <person name="Lukacs Z."/>
            <person name="Mihaltcheva S."/>
            <person name="Morgado L.N."/>
            <person name="Niskanen T."/>
            <person name="Noordeloos M.E."/>
            <person name="Ohm R.A."/>
            <person name="Ortiz-Santana B."/>
            <person name="Ovrebo C."/>
            <person name="Racz N."/>
            <person name="Riley R."/>
            <person name="Savchenko A."/>
            <person name="Shiryaev A."/>
            <person name="Soop K."/>
            <person name="Spirin V."/>
            <person name="Szebenyi C."/>
            <person name="Tomsovsky M."/>
            <person name="Tulloss R.E."/>
            <person name="Uehling J."/>
            <person name="Grigoriev I.V."/>
            <person name="Vagvolgyi C."/>
            <person name="Papp T."/>
            <person name="Martin F.M."/>
            <person name="Miettinen O."/>
            <person name="Hibbett D.S."/>
            <person name="Nagy L.G."/>
        </authorList>
    </citation>
    <scope>NUCLEOTIDE SEQUENCE [LARGE SCALE GENOMIC DNA]</scope>
    <source>
        <strain evidence="6 7">CBS 121175</strain>
    </source>
</reference>
<dbReference type="Proteomes" id="UP000307440">
    <property type="component" value="Unassembled WGS sequence"/>
</dbReference>
<organism evidence="6 7">
    <name type="scientific">Coprinopsis marcescibilis</name>
    <name type="common">Agaric fungus</name>
    <name type="synonym">Psathyrella marcescibilis</name>
    <dbReference type="NCBI Taxonomy" id="230819"/>
    <lineage>
        <taxon>Eukaryota</taxon>
        <taxon>Fungi</taxon>
        <taxon>Dikarya</taxon>
        <taxon>Basidiomycota</taxon>
        <taxon>Agaricomycotina</taxon>
        <taxon>Agaricomycetes</taxon>
        <taxon>Agaricomycetidae</taxon>
        <taxon>Agaricales</taxon>
        <taxon>Agaricineae</taxon>
        <taxon>Psathyrellaceae</taxon>
        <taxon>Coprinopsis</taxon>
    </lineage>
</organism>
<feature type="compositionally biased region" description="Basic and acidic residues" evidence="4">
    <location>
        <begin position="344"/>
        <end position="406"/>
    </location>
</feature>
<feature type="region of interest" description="Disordered" evidence="4">
    <location>
        <begin position="1"/>
        <end position="102"/>
    </location>
</feature>
<gene>
    <name evidence="6" type="ORF">FA15DRAFT_620507</name>
</gene>
<comment type="subcellular location">
    <subcellularLocation>
        <location evidence="1">Nucleus</location>
    </subcellularLocation>
</comment>
<dbReference type="Pfam" id="PF12656">
    <property type="entry name" value="G-patch_2"/>
    <property type="match status" value="1"/>
</dbReference>
<evidence type="ECO:0000313" key="7">
    <source>
        <dbReference type="Proteomes" id="UP000307440"/>
    </source>
</evidence>
<dbReference type="STRING" id="230819.A0A5C3KSZ3"/>
<dbReference type="InterPro" id="IPR026822">
    <property type="entry name" value="Spp2/MOS2_G-patch"/>
</dbReference>
<dbReference type="PROSITE" id="PS50174">
    <property type="entry name" value="G_PATCH"/>
    <property type="match status" value="1"/>
</dbReference>
<evidence type="ECO:0000256" key="2">
    <source>
        <dbReference type="ARBA" id="ARBA00008576"/>
    </source>
</evidence>
<dbReference type="GO" id="GO:0005681">
    <property type="term" value="C:spliceosomal complex"/>
    <property type="evidence" value="ECO:0007669"/>
    <property type="project" value="TreeGrafter"/>
</dbReference>
<evidence type="ECO:0000256" key="1">
    <source>
        <dbReference type="ARBA" id="ARBA00004123"/>
    </source>
</evidence>
<dbReference type="InterPro" id="IPR000467">
    <property type="entry name" value="G_patch_dom"/>
</dbReference>
<keyword evidence="7" id="KW-1185">Reference proteome</keyword>
<comment type="similarity">
    <text evidence="2">Belongs to the SPP2 family.</text>
</comment>
<feature type="compositionally biased region" description="Basic and acidic residues" evidence="4">
    <location>
        <begin position="293"/>
        <end position="303"/>
    </location>
</feature>
<dbReference type="AlphaFoldDB" id="A0A5C3KSZ3"/>
<feature type="compositionally biased region" description="Acidic residues" evidence="4">
    <location>
        <begin position="72"/>
        <end position="81"/>
    </location>
</feature>
<dbReference type="EMBL" id="ML210214">
    <property type="protein sequence ID" value="TFK23700.1"/>
    <property type="molecule type" value="Genomic_DNA"/>
</dbReference>
<evidence type="ECO:0000313" key="6">
    <source>
        <dbReference type="EMBL" id="TFK23700.1"/>
    </source>
</evidence>
<feature type="non-terminal residue" evidence="6">
    <location>
        <position position="406"/>
    </location>
</feature>
<feature type="domain" description="G-patch" evidence="5">
    <location>
        <begin position="249"/>
        <end position="295"/>
    </location>
</feature>
<sequence length="406" mass="45562">MSSASQKLSFTVRRPSPVSRGISSGPESDSGPTFKTPALPRHLTNDSTSTGSPLARSTTSSPRPPARHEPDSSDEDDETQDELVTGFDRFGVQRANGVKKVKEDPLVIPPLQNKDWRAVARRRRGQYVPESAKVQTGADGSVGGLGTKETINTGPVLVGLQVKKREQFEAQIDDEDVTMAEEVQEETVVEETDEQKALRALIAEANGETQDELDIPAIPMPVSEADALKQDVEELPDVASLDDYERVPVSQFGAAMLRGMGWKEGTAASRKRKGMVEPYMPTARPALLGIGAKEQEVYDDGSKSKFKNKRPERKYMPLVKQERSSSDRDSRRRSTSPKRSSTSRPERSPDRRERSKYDRDSDSRRDRDRYDDKYSKGSRDHDRERDSRDYHRSDSGRERYSDRTKD</sequence>
<feature type="compositionally biased region" description="Polar residues" evidence="4">
    <location>
        <begin position="45"/>
        <end position="61"/>
    </location>
</feature>
<feature type="region of interest" description="Disordered" evidence="4">
    <location>
        <begin position="122"/>
        <end position="150"/>
    </location>
</feature>
<dbReference type="PANTHER" id="PTHR15818">
    <property type="entry name" value="G PATCH AND KOW-CONTAINING"/>
    <property type="match status" value="1"/>
</dbReference>
<name>A0A5C3KSZ3_COPMA</name>
<evidence type="ECO:0000259" key="5">
    <source>
        <dbReference type="PROSITE" id="PS50174"/>
    </source>
</evidence>
<accession>A0A5C3KSZ3</accession>
<dbReference type="InterPro" id="IPR045166">
    <property type="entry name" value="Spp2-like"/>
</dbReference>
<protein>
    <recommendedName>
        <fullName evidence="5">G-patch domain-containing protein</fullName>
    </recommendedName>
</protein>
<feature type="compositionally biased region" description="Polar residues" evidence="4">
    <location>
        <begin position="21"/>
        <end position="33"/>
    </location>
</feature>
<feature type="region of interest" description="Disordered" evidence="4">
    <location>
        <begin position="285"/>
        <end position="406"/>
    </location>
</feature>
<proteinExistence type="inferred from homology"/>
<dbReference type="OrthoDB" id="5577072at2759"/>
<dbReference type="GO" id="GO:0003676">
    <property type="term" value="F:nucleic acid binding"/>
    <property type="evidence" value="ECO:0007669"/>
    <property type="project" value="InterPro"/>
</dbReference>
<feature type="compositionally biased region" description="Basic and acidic residues" evidence="4">
    <location>
        <begin position="320"/>
        <end position="332"/>
    </location>
</feature>
<keyword evidence="3" id="KW-0539">Nucleus</keyword>